<name>D2UY92_NAEGR</name>
<dbReference type="InParanoid" id="D2UY92"/>
<reference evidence="3 4" key="1">
    <citation type="journal article" date="2010" name="Cell">
        <title>The genome of Naegleria gruberi illuminates early eukaryotic versatility.</title>
        <authorList>
            <person name="Fritz-Laylin L.K."/>
            <person name="Prochnik S.E."/>
            <person name="Ginger M.L."/>
            <person name="Dacks J.B."/>
            <person name="Carpenter M.L."/>
            <person name="Field M.C."/>
            <person name="Kuo A."/>
            <person name="Paredez A."/>
            <person name="Chapman J."/>
            <person name="Pham J."/>
            <person name="Shu S."/>
            <person name="Neupane R."/>
            <person name="Cipriano M."/>
            <person name="Mancuso J."/>
            <person name="Tu H."/>
            <person name="Salamov A."/>
            <person name="Lindquist E."/>
            <person name="Shapiro H."/>
            <person name="Lucas S."/>
            <person name="Grigoriev I.V."/>
            <person name="Cande W.Z."/>
            <person name="Fulton C."/>
            <person name="Rokhsar D.S."/>
            <person name="Dawson S.C."/>
        </authorList>
    </citation>
    <scope>NUCLEOTIDE SEQUENCE [LARGE SCALE GENOMIC DNA]</scope>
    <source>
        <strain evidence="3 4">NEG-M</strain>
    </source>
</reference>
<dbReference type="InterPro" id="IPR006571">
    <property type="entry name" value="TLDc_dom"/>
</dbReference>
<dbReference type="SMART" id="SM00584">
    <property type="entry name" value="TLDc"/>
    <property type="match status" value="1"/>
</dbReference>
<feature type="domain" description="TLDc" evidence="2">
    <location>
        <begin position="92"/>
        <end position="272"/>
    </location>
</feature>
<evidence type="ECO:0000259" key="2">
    <source>
        <dbReference type="PROSITE" id="PS51886"/>
    </source>
</evidence>
<gene>
    <name evidence="3" type="ORF">NAEGRDRAFT_45122</name>
</gene>
<evidence type="ECO:0000256" key="1">
    <source>
        <dbReference type="SAM" id="MobiDB-lite"/>
    </source>
</evidence>
<dbReference type="eggNOG" id="KOG2557">
    <property type="taxonomic scope" value="Eukaryota"/>
</dbReference>
<keyword evidence="4" id="KW-1185">Reference proteome</keyword>
<feature type="region of interest" description="Disordered" evidence="1">
    <location>
        <begin position="1"/>
        <end position="82"/>
    </location>
</feature>
<dbReference type="AlphaFoldDB" id="D2UY92"/>
<feature type="region of interest" description="Disordered" evidence="1">
    <location>
        <begin position="315"/>
        <end position="335"/>
    </location>
</feature>
<protein>
    <submittedName>
        <fullName evidence="3">Predicted protein</fullName>
    </submittedName>
</protein>
<dbReference type="OMA" id="AEIFIMK"/>
<proteinExistence type="predicted"/>
<dbReference type="VEuPathDB" id="AmoebaDB:NAEGRDRAFT_45122"/>
<dbReference type="KEGG" id="ngr:NAEGRDRAFT_45122"/>
<feature type="compositionally biased region" description="Low complexity" evidence="1">
    <location>
        <begin position="66"/>
        <end position="81"/>
    </location>
</feature>
<sequence length="335" mass="37646">MGNNNTTSSLPQREQNKHSPVTTKQDQSLTPSENQQVNTNFNSSCTTSDATTLNIPSNDQNNFQITSSSSTSSLSSNTTTSYNAPNLVGESKILIGEKGKSIIQQLRLALPQEQKQHNEWTLLYANWRNGASIATFGEIVMHHGPMIIIIEDIEGNIFGAFTSVSLDRKPNFYGNNNCLLFKIETNENQETNVQIYRSSNRNENYVYFNYGNKYNPYNGLAFGGKMGCFSLCIEEDWRFGRTVGDLLTYSYSPQLSSDSDFEINHIEAWIFPLSESIQIDLRYRAKAKQSKQALGEDNAAEIFIMKQAGVMSSDNDHIRETAYQKDSDLKKEPGT</sequence>
<dbReference type="OrthoDB" id="26679at2759"/>
<organism evidence="4">
    <name type="scientific">Naegleria gruberi</name>
    <name type="common">Amoeba</name>
    <dbReference type="NCBI Taxonomy" id="5762"/>
    <lineage>
        <taxon>Eukaryota</taxon>
        <taxon>Discoba</taxon>
        <taxon>Heterolobosea</taxon>
        <taxon>Tetramitia</taxon>
        <taxon>Eutetramitia</taxon>
        <taxon>Vahlkampfiidae</taxon>
        <taxon>Naegleria</taxon>
    </lineage>
</organism>
<evidence type="ECO:0000313" key="3">
    <source>
        <dbReference type="EMBL" id="EFC50756.1"/>
    </source>
</evidence>
<accession>D2UY92</accession>
<dbReference type="EMBL" id="GG738845">
    <property type="protein sequence ID" value="EFC50756.1"/>
    <property type="molecule type" value="Genomic_DNA"/>
</dbReference>
<dbReference type="STRING" id="5762.D2UY92"/>
<dbReference type="PROSITE" id="PS51886">
    <property type="entry name" value="TLDC"/>
    <property type="match status" value="1"/>
</dbReference>
<evidence type="ECO:0000313" key="4">
    <source>
        <dbReference type="Proteomes" id="UP000006671"/>
    </source>
</evidence>
<feature type="compositionally biased region" description="Polar residues" evidence="1">
    <location>
        <begin position="1"/>
        <end position="65"/>
    </location>
</feature>
<dbReference type="Proteomes" id="UP000006671">
    <property type="component" value="Unassembled WGS sequence"/>
</dbReference>
<dbReference type="GeneID" id="8849810"/>
<dbReference type="RefSeq" id="XP_002683500.1">
    <property type="nucleotide sequence ID" value="XM_002683454.1"/>
</dbReference>
<dbReference type="Pfam" id="PF07534">
    <property type="entry name" value="TLD"/>
    <property type="match status" value="1"/>
</dbReference>
<dbReference type="PANTHER" id="PTHR23354">
    <property type="entry name" value="NUCLEOLAR PROTEIN 7/ESTROGEN RECEPTOR COACTIVATOR-RELATED"/>
    <property type="match status" value="1"/>
</dbReference>